<evidence type="ECO:0000313" key="3">
    <source>
        <dbReference type="Proteomes" id="UP000185628"/>
    </source>
</evidence>
<organism evidence="2 3">
    <name type="scientific">Bowdeniella nasicola</name>
    <dbReference type="NCBI Taxonomy" id="208480"/>
    <lineage>
        <taxon>Bacteria</taxon>
        <taxon>Bacillati</taxon>
        <taxon>Actinomycetota</taxon>
        <taxon>Actinomycetes</taxon>
        <taxon>Actinomycetales</taxon>
        <taxon>Actinomycetaceae</taxon>
        <taxon>Bowdeniella</taxon>
    </lineage>
</organism>
<dbReference type="Proteomes" id="UP000185628">
    <property type="component" value="Unassembled WGS sequence"/>
</dbReference>
<feature type="compositionally biased region" description="Basic and acidic residues" evidence="1">
    <location>
        <begin position="231"/>
        <end position="241"/>
    </location>
</feature>
<proteinExistence type="predicted"/>
<comment type="caution">
    <text evidence="2">The sequence shown here is derived from an EMBL/GenBank/DDBJ whole genome shotgun (WGS) entry which is preliminary data.</text>
</comment>
<keyword evidence="3" id="KW-1185">Reference proteome</keyword>
<dbReference type="Pfam" id="PF09481">
    <property type="entry name" value="CRISPR_Cse1"/>
    <property type="match status" value="1"/>
</dbReference>
<gene>
    <name evidence="2" type="ORF">BSZ39_11270</name>
</gene>
<protein>
    <submittedName>
        <fullName evidence="2">Type I-E CRISPR-associated protein Cse1/CasA</fullName>
    </submittedName>
</protein>
<dbReference type="EMBL" id="MQVR01000088">
    <property type="protein sequence ID" value="OKL53100.1"/>
    <property type="molecule type" value="Genomic_DNA"/>
</dbReference>
<accession>A0A1Q5Q0E5</accession>
<dbReference type="NCBIfam" id="TIGR02547">
    <property type="entry name" value="casA_cse1"/>
    <property type="match status" value="1"/>
</dbReference>
<sequence>MTTRPEFNLVREPWIRVRLTDETLAELSLQDIFERLSEVSVLNGETPTQDTAVFRLLMAILIRALRSEGVVVAPGGSLAELWRDIYRSDDLTEIVQEYLAKHSARFDLFDPVAPFFQVSDLATSKGEHSDASVLIPDVGPALFSTRTKNDAEGLDAASAARWLVRLHAYDVSGIKSGAIGDSRVKDGKGYPIGTGWAGALGSVQLTGPTLRETLLLNLPMSALAVGSFDSDRDLPPWERTPDTASARSADETEADGVVDLLTWQQRRVRLFPSASTAVSGVLIANGDKLSRSNQFEEPYSAQRFSWDQTKKLGRETWFPRALDPQLTVWRGVQSIFAEAATGTPLTQKGPKATVPDRVAPAIKQLQSELGEAIDEELGNTPISLTLTGVSYGTKDAVIETELFETLPTTVALLTSDGAELRHEALLAIDRVLTFRGRFRWFFRQLLVSAGASPGDYPDKQVATWMDELQLAFLQWLAGLADHTDPKNADLEWRKMFYRITERAIDQAVDDAGPRAAIGRMEETDGTNVLHSSGRYRDWIMKQLREITGARIPTARQEPANPTRKAKSKEWIAPGVVEGLI</sequence>
<dbReference type="Gene3D" id="1.10.132.100">
    <property type="match status" value="1"/>
</dbReference>
<dbReference type="InterPro" id="IPR013381">
    <property type="entry name" value="CRISPR-assoc_prot_Cse1"/>
</dbReference>
<reference evidence="3" key="1">
    <citation type="submission" date="2016-12" db="EMBL/GenBank/DDBJ databases">
        <authorList>
            <person name="Meng X."/>
        </authorList>
    </citation>
    <scope>NUCLEOTIDE SEQUENCE [LARGE SCALE GENOMIC DNA]</scope>
    <source>
        <strain evidence="3">DSM 19116</strain>
    </source>
</reference>
<feature type="region of interest" description="Disordered" evidence="1">
    <location>
        <begin position="231"/>
        <end position="251"/>
    </location>
</feature>
<evidence type="ECO:0000256" key="1">
    <source>
        <dbReference type="SAM" id="MobiDB-lite"/>
    </source>
</evidence>
<evidence type="ECO:0000313" key="2">
    <source>
        <dbReference type="EMBL" id="OKL53100.1"/>
    </source>
</evidence>
<dbReference type="AlphaFoldDB" id="A0A1Q5Q0E5"/>
<name>A0A1Q5Q0E5_9ACTO</name>